<dbReference type="AlphaFoldDB" id="A0A934NBU4"/>
<organism evidence="2 3">
    <name type="scientific">Candidatus Nephthysia bennettiae</name>
    <dbReference type="NCBI Taxonomy" id="3127016"/>
    <lineage>
        <taxon>Bacteria</taxon>
        <taxon>Bacillati</taxon>
        <taxon>Candidatus Dormiibacterota</taxon>
        <taxon>Candidatus Dormibacteria</taxon>
        <taxon>Candidatus Dormibacterales</taxon>
        <taxon>Candidatus Dormibacteraceae</taxon>
        <taxon>Candidatus Nephthysia</taxon>
    </lineage>
</organism>
<dbReference type="Pfam" id="PF03091">
    <property type="entry name" value="CutA1"/>
    <property type="match status" value="1"/>
</dbReference>
<dbReference type="SUPFAM" id="SSF54913">
    <property type="entry name" value="GlnB-like"/>
    <property type="match status" value="1"/>
</dbReference>
<name>A0A934NBU4_9BACT</name>
<evidence type="ECO:0000313" key="3">
    <source>
        <dbReference type="Proteomes" id="UP000612893"/>
    </source>
</evidence>
<dbReference type="PANTHER" id="PTHR23419:SF8">
    <property type="entry name" value="FI09726P"/>
    <property type="match status" value="1"/>
</dbReference>
<protein>
    <submittedName>
        <fullName evidence="2">Divalent-cation tolerance protein CutA</fullName>
    </submittedName>
</protein>
<accession>A0A934NBU4</accession>
<dbReference type="InterPro" id="IPR015867">
    <property type="entry name" value="N-reg_PII/ATP_PRibTrfase_C"/>
</dbReference>
<proteinExistence type="inferred from homology"/>
<dbReference type="EMBL" id="JAEKNR010000016">
    <property type="protein sequence ID" value="MBJ7596677.1"/>
    <property type="molecule type" value="Genomic_DNA"/>
</dbReference>
<dbReference type="GO" id="GO:0005507">
    <property type="term" value="F:copper ion binding"/>
    <property type="evidence" value="ECO:0007669"/>
    <property type="project" value="TreeGrafter"/>
</dbReference>
<reference evidence="2" key="1">
    <citation type="submission" date="2020-10" db="EMBL/GenBank/DDBJ databases">
        <title>Ca. Dormibacterota MAGs.</title>
        <authorList>
            <person name="Montgomery K."/>
        </authorList>
    </citation>
    <scope>NUCLEOTIDE SEQUENCE [LARGE SCALE GENOMIC DNA]</scope>
    <source>
        <strain evidence="2">SC8812_S17_10</strain>
    </source>
</reference>
<dbReference type="RefSeq" id="WP_338198507.1">
    <property type="nucleotide sequence ID" value="NZ_JAEKNR010000016.1"/>
</dbReference>
<evidence type="ECO:0000313" key="2">
    <source>
        <dbReference type="EMBL" id="MBJ7596677.1"/>
    </source>
</evidence>
<comment type="similarity">
    <text evidence="1">Belongs to the CutA family.</text>
</comment>
<dbReference type="InterPro" id="IPR004323">
    <property type="entry name" value="Ion_tolerance_CutA"/>
</dbReference>
<dbReference type="PANTHER" id="PTHR23419">
    <property type="entry name" value="DIVALENT CATION TOLERANCE CUTA-RELATED"/>
    <property type="match status" value="1"/>
</dbReference>
<keyword evidence="3" id="KW-1185">Reference proteome</keyword>
<gene>
    <name evidence="2" type="ORF">JF922_01125</name>
</gene>
<comment type="caution">
    <text evidence="2">The sequence shown here is derived from an EMBL/GenBank/DDBJ whole genome shotgun (WGS) entry which is preliminary data.</text>
</comment>
<dbReference type="Gene3D" id="3.30.70.120">
    <property type="match status" value="1"/>
</dbReference>
<evidence type="ECO:0000256" key="1">
    <source>
        <dbReference type="ARBA" id="ARBA00010169"/>
    </source>
</evidence>
<sequence length="111" mass="12106">MTDQGSPAAAVLLLVTTADRAEAERIGEAMVGRRLAARGSVVPMIHSFFHAEGQLQRQHEALLLLKTSAARSAEAQAELRSLHSYENPQILEVQVSGGSAPYIEWLLEEVR</sequence>
<dbReference type="Proteomes" id="UP000612893">
    <property type="component" value="Unassembled WGS sequence"/>
</dbReference>
<dbReference type="GO" id="GO:0010038">
    <property type="term" value="P:response to metal ion"/>
    <property type="evidence" value="ECO:0007669"/>
    <property type="project" value="InterPro"/>
</dbReference>
<dbReference type="InterPro" id="IPR011322">
    <property type="entry name" value="N-reg_PII-like_a/b"/>
</dbReference>